<dbReference type="SUPFAM" id="SSF48208">
    <property type="entry name" value="Six-hairpin glycosidases"/>
    <property type="match status" value="1"/>
</dbReference>
<dbReference type="InterPro" id="IPR012341">
    <property type="entry name" value="6hp_glycosidase-like_sf"/>
</dbReference>
<proteinExistence type="predicted"/>
<dbReference type="PANTHER" id="PTHR31084">
    <property type="entry name" value="ALPHA-L-FUCOSIDASE 2"/>
    <property type="match status" value="1"/>
</dbReference>
<dbReference type="PIRSF" id="PIRSF007663">
    <property type="entry name" value="UCP007663"/>
    <property type="match status" value="1"/>
</dbReference>
<dbReference type="InterPro" id="IPR016518">
    <property type="entry name" value="Alpha-L-fucosidase"/>
</dbReference>
<dbReference type="InterPro" id="IPR049053">
    <property type="entry name" value="AFCA-like_C"/>
</dbReference>
<organism evidence="4 5">
    <name type="scientific">Paenibacillus sabuli</name>
    <dbReference type="NCBI Taxonomy" id="2772509"/>
    <lineage>
        <taxon>Bacteria</taxon>
        <taxon>Bacillati</taxon>
        <taxon>Bacillota</taxon>
        <taxon>Bacilli</taxon>
        <taxon>Bacillales</taxon>
        <taxon>Paenibacillaceae</taxon>
        <taxon>Paenibacillus</taxon>
    </lineage>
</organism>
<feature type="domain" description="Glycosyl hydrolase family 95 catalytic" evidence="3">
    <location>
        <begin position="277"/>
        <end position="693"/>
    </location>
</feature>
<reference evidence="4" key="1">
    <citation type="submission" date="2020-09" db="EMBL/GenBank/DDBJ databases">
        <title>A novel bacterium of genus Paenibacillus, isolated from South China Sea.</title>
        <authorList>
            <person name="Huang H."/>
            <person name="Mo K."/>
            <person name="Hu Y."/>
        </authorList>
    </citation>
    <scope>NUCLEOTIDE SEQUENCE</scope>
    <source>
        <strain evidence="4">IB182496</strain>
    </source>
</reference>
<dbReference type="RefSeq" id="WP_190921215.1">
    <property type="nucleotide sequence ID" value="NZ_JACXIZ010000054.1"/>
</dbReference>
<dbReference type="Pfam" id="PF14498">
    <property type="entry name" value="Glyco_hyd_65N_2"/>
    <property type="match status" value="1"/>
</dbReference>
<gene>
    <name evidence="4" type="ORF">IDH44_23195</name>
</gene>
<feature type="domain" description="Glycosyl hydrolase family 95 N-terminal" evidence="1">
    <location>
        <begin position="3"/>
        <end position="251"/>
    </location>
</feature>
<evidence type="ECO:0000313" key="5">
    <source>
        <dbReference type="Proteomes" id="UP000621560"/>
    </source>
</evidence>
<dbReference type="GO" id="GO:0004560">
    <property type="term" value="F:alpha-L-fucosidase activity"/>
    <property type="evidence" value="ECO:0007669"/>
    <property type="project" value="InterPro"/>
</dbReference>
<dbReference type="InterPro" id="IPR008928">
    <property type="entry name" value="6-hairpin_glycosidase_sf"/>
</dbReference>
<dbReference type="FunFam" id="1.50.10.10:FF:000028">
    <property type="entry name" value="Alpha-L-fucosidase 2"/>
    <property type="match status" value="1"/>
</dbReference>
<feature type="domain" description="Alpha fucosidase A-like C-terminal" evidence="2">
    <location>
        <begin position="695"/>
        <end position="801"/>
    </location>
</feature>
<dbReference type="Gene3D" id="1.50.10.10">
    <property type="match status" value="1"/>
</dbReference>
<dbReference type="Gene3D" id="2.70.98.50">
    <property type="entry name" value="putative glycoside hydrolase family protein from bacillus halodurans"/>
    <property type="match status" value="1"/>
</dbReference>
<dbReference type="InterPro" id="IPR027414">
    <property type="entry name" value="GH95_N_dom"/>
</dbReference>
<evidence type="ECO:0000313" key="4">
    <source>
        <dbReference type="EMBL" id="MBD2848114.1"/>
    </source>
</evidence>
<evidence type="ECO:0000259" key="3">
    <source>
        <dbReference type="Pfam" id="PF22124"/>
    </source>
</evidence>
<dbReference type="AlphaFoldDB" id="A0A927GTQ8"/>
<dbReference type="Gene3D" id="2.60.40.1180">
    <property type="entry name" value="Golgi alpha-mannosidase II"/>
    <property type="match status" value="1"/>
</dbReference>
<dbReference type="GO" id="GO:0005975">
    <property type="term" value="P:carbohydrate metabolic process"/>
    <property type="evidence" value="ECO:0007669"/>
    <property type="project" value="InterPro"/>
</dbReference>
<keyword evidence="4" id="KW-0378">Hydrolase</keyword>
<evidence type="ECO:0000259" key="2">
    <source>
        <dbReference type="Pfam" id="PF21307"/>
    </source>
</evidence>
<keyword evidence="5" id="KW-1185">Reference proteome</keyword>
<dbReference type="InterPro" id="IPR054363">
    <property type="entry name" value="GH95_cat"/>
</dbReference>
<accession>A0A927GTQ8</accession>
<dbReference type="Pfam" id="PF22124">
    <property type="entry name" value="Glyco_hydro_95_cat"/>
    <property type="match status" value="1"/>
</dbReference>
<dbReference type="EMBL" id="JACXIZ010000054">
    <property type="protein sequence ID" value="MBD2848114.1"/>
    <property type="molecule type" value="Genomic_DNA"/>
</dbReference>
<dbReference type="PANTHER" id="PTHR31084:SF0">
    <property type="entry name" value="ALPHA-L-FUCOSIDASE 2"/>
    <property type="match status" value="1"/>
</dbReference>
<dbReference type="InterPro" id="IPR013780">
    <property type="entry name" value="Glyco_hydro_b"/>
</dbReference>
<dbReference type="Pfam" id="PF21307">
    <property type="entry name" value="Glyco_hydro_95_C"/>
    <property type="match status" value="1"/>
</dbReference>
<comment type="caution">
    <text evidence="4">The sequence shown here is derived from an EMBL/GenBank/DDBJ whole genome shotgun (WGS) entry which is preliminary data.</text>
</comment>
<sequence>MKIQFDKPARYWTEALPVGNGRLGAMVFGGGESERLALNEDTLWSGAPRDWNNPKAREVLPELRAALARGDYAEADRLGKQMMGPYTQSYLPLGDLQLTMEHGNIYRDYARSLDLSGGLAKVSYKVGSTGYTREVLASHPAQVIALRLTATAAGALSFRVRLTSLLRHTSAGAQASHTISGIAPEQVWPSYHASAEPISYGDPERSPALRFQGRVAVEHEGGVLCADHDGVRLTGATSATLYIAAATSYDPRLGAGDARRRPEAAVDAALTAAIALGYDAIRAAHVADHSALFDRVSLCLGDPVAPPDMPTDRRIAEYGAADPGLVELLFHYGRYLMIASSREGTQPANLQGIWNEEMRAPWSSNYTLNINAEMNYWPAETCNLGELHRPLLAFVERLAVNGRRTAEVNYGARGWVAHHNSDLWAHTAPVGDYGGGDPVWALWPMGGVWLTQHLWEHYAFSGDEGFLRERAYPVMKEAALFCMDWLYADEAGRLITGPSTSPEQKFVTAEGRRHAVSAATTMDLSLIAELLDHCIEAARLLGDDEAWTAQLQETREALLPLQIGRHGQLQEWSSDFDDEDIHHRHVSHLVGVYPGRLLTERKTPELFAAARVSLERRGDGGTGWSLGWKVGLWARFKDGNRAARLLANLLTLVKSDEPLNMNRGGVYPNLFDAHPPFQIDGNFAATAGIAELLLQSHEGVLELLPALPDDWSAGAVRGLRARGGWEVALEWKDARLVRAVLTAPAARGTIASTADAPAAHGTVRAPALPQRIEREDGSSVEWQTLEDGTFRFEAAAGGRHTLHF</sequence>
<protein>
    <submittedName>
        <fullName evidence="4">Glycoside hydrolase N-terminal domain-containing protein</fullName>
    </submittedName>
</protein>
<name>A0A927GTQ8_9BACL</name>
<evidence type="ECO:0000259" key="1">
    <source>
        <dbReference type="Pfam" id="PF14498"/>
    </source>
</evidence>
<dbReference type="Proteomes" id="UP000621560">
    <property type="component" value="Unassembled WGS sequence"/>
</dbReference>